<proteinExistence type="predicted"/>
<dbReference type="Proteomes" id="UP000740926">
    <property type="component" value="Unassembled WGS sequence"/>
</dbReference>
<feature type="compositionally biased region" description="Low complexity" evidence="1">
    <location>
        <begin position="217"/>
        <end position="230"/>
    </location>
</feature>
<name>A0A9P6Y3G1_9FUNG</name>
<comment type="caution">
    <text evidence="3">The sequence shown here is derived from an EMBL/GenBank/DDBJ whole genome shotgun (WGS) entry which is preliminary data.</text>
</comment>
<organism evidence="3 4">
    <name type="scientific">Rhizopus delemar</name>
    <dbReference type="NCBI Taxonomy" id="936053"/>
    <lineage>
        <taxon>Eukaryota</taxon>
        <taxon>Fungi</taxon>
        <taxon>Fungi incertae sedis</taxon>
        <taxon>Mucoromycota</taxon>
        <taxon>Mucoromycotina</taxon>
        <taxon>Mucoromycetes</taxon>
        <taxon>Mucorales</taxon>
        <taxon>Mucorineae</taxon>
        <taxon>Rhizopodaceae</taxon>
        <taxon>Rhizopus</taxon>
    </lineage>
</organism>
<dbReference type="AlphaFoldDB" id="A0A9P6Y3G1"/>
<gene>
    <name evidence="3" type="ORF">G6F50_014661</name>
</gene>
<evidence type="ECO:0000256" key="1">
    <source>
        <dbReference type="SAM" id="MobiDB-lite"/>
    </source>
</evidence>
<reference evidence="3 4" key="1">
    <citation type="journal article" date="2020" name="Microb. Genom.">
        <title>Genetic diversity of clinical and environmental Mucorales isolates obtained from an investigation of mucormycosis cases among solid organ transplant recipients.</title>
        <authorList>
            <person name="Nguyen M.H."/>
            <person name="Kaul D."/>
            <person name="Muto C."/>
            <person name="Cheng S.J."/>
            <person name="Richter R.A."/>
            <person name="Bruno V.M."/>
            <person name="Liu G."/>
            <person name="Beyhan S."/>
            <person name="Sundermann A.J."/>
            <person name="Mounaud S."/>
            <person name="Pasculle A.W."/>
            <person name="Nierman W.C."/>
            <person name="Driscoll E."/>
            <person name="Cumbie R."/>
            <person name="Clancy C.J."/>
            <person name="Dupont C.L."/>
        </authorList>
    </citation>
    <scope>NUCLEOTIDE SEQUENCE [LARGE SCALE GENOMIC DNA]</scope>
    <source>
        <strain evidence="3 4">GL24</strain>
    </source>
</reference>
<keyword evidence="4" id="KW-1185">Reference proteome</keyword>
<feature type="compositionally biased region" description="Low complexity" evidence="1">
    <location>
        <begin position="181"/>
        <end position="204"/>
    </location>
</feature>
<sequence>MWVFAGLLLAPAVQAAPACQAPVAVARAFYEATTGKGDLLEPPPALVSPAFGKALRGERACQVREEGICTINSDPWLDGQDGDIDSAVDYQWQQDSASAGVVEMRYTVWEQGRLTRVPMVRQGNGCWQVDDIVTSRGQSVRKILAQPRPALPCDVGVGADLGRHAANANDRRPVRSRTGCRRTPATATASPPASSAPPSCRASRSGGGRSAARRTRSTTARSARSCAPASVPAGRRRAARR</sequence>
<feature type="chain" id="PRO_5040161627" description="DUF3828 domain-containing protein" evidence="2">
    <location>
        <begin position="16"/>
        <end position="241"/>
    </location>
</feature>
<evidence type="ECO:0000313" key="3">
    <source>
        <dbReference type="EMBL" id="KAG1538476.1"/>
    </source>
</evidence>
<dbReference type="EMBL" id="JAANIU010007244">
    <property type="protein sequence ID" value="KAG1538476.1"/>
    <property type="molecule type" value="Genomic_DNA"/>
</dbReference>
<accession>A0A9P6Y3G1</accession>
<evidence type="ECO:0008006" key="5">
    <source>
        <dbReference type="Google" id="ProtNLM"/>
    </source>
</evidence>
<evidence type="ECO:0000313" key="4">
    <source>
        <dbReference type="Proteomes" id="UP000740926"/>
    </source>
</evidence>
<feature type="signal peptide" evidence="2">
    <location>
        <begin position="1"/>
        <end position="15"/>
    </location>
</feature>
<feature type="region of interest" description="Disordered" evidence="1">
    <location>
        <begin position="164"/>
        <end position="241"/>
    </location>
</feature>
<evidence type="ECO:0000256" key="2">
    <source>
        <dbReference type="SAM" id="SignalP"/>
    </source>
</evidence>
<protein>
    <recommendedName>
        <fullName evidence="5">DUF3828 domain-containing protein</fullName>
    </recommendedName>
</protein>
<keyword evidence="2" id="KW-0732">Signal</keyword>